<evidence type="ECO:0000256" key="1">
    <source>
        <dbReference type="SAM" id="SignalP"/>
    </source>
</evidence>
<evidence type="ECO:0000313" key="3">
    <source>
        <dbReference type="Proteomes" id="UP000234681"/>
    </source>
</evidence>
<reference evidence="2 3" key="1">
    <citation type="submission" date="2005-09" db="EMBL/GenBank/DDBJ databases">
        <authorList>
            <person name="Mural R.J."/>
            <person name="Li P.W."/>
            <person name="Adams M.D."/>
            <person name="Amanatides P.G."/>
            <person name="Baden-Tillson H."/>
            <person name="Barnstead M."/>
            <person name="Chin S.H."/>
            <person name="Dew I."/>
            <person name="Evans C.A."/>
            <person name="Ferriera S."/>
            <person name="Flanigan M."/>
            <person name="Fosler C."/>
            <person name="Glodek A."/>
            <person name="Gu Z."/>
            <person name="Holt R.A."/>
            <person name="Jennings D."/>
            <person name="Kraft C.L."/>
            <person name="Lu F."/>
            <person name="Nguyen T."/>
            <person name="Nusskern D.R."/>
            <person name="Pfannkoch C.M."/>
            <person name="Sitter C."/>
            <person name="Sutton G.G."/>
            <person name="Venter J.C."/>
            <person name="Wang Z."/>
            <person name="Woodage T."/>
            <person name="Zheng X.H."/>
            <person name="Zhong F."/>
        </authorList>
    </citation>
    <scope>NUCLEOTIDE SEQUENCE [LARGE SCALE GENOMIC DNA]</scope>
    <source>
        <strain>BN</strain>
        <strain evidence="3">Sprague-Dawley</strain>
    </source>
</reference>
<proteinExistence type="predicted"/>
<protein>
    <submittedName>
        <fullName evidence="2">RCG40754</fullName>
    </submittedName>
</protein>
<feature type="signal peptide" evidence="1">
    <location>
        <begin position="1"/>
        <end position="23"/>
    </location>
</feature>
<dbReference type="Proteomes" id="UP000234681">
    <property type="component" value="Chromosome 1"/>
</dbReference>
<accession>A6KP18</accession>
<dbReference type="AlphaFoldDB" id="A6KP18"/>
<sequence length="74" mass="7792">MQKGCKTGTRLLELLWSLTAAKCCPGSGGAGKPRHGACWCRCRCLRPLPPEGYGLSSPTPCWGSNRAPFGEGGL</sequence>
<name>A6KP18_RAT</name>
<feature type="chain" id="PRO_5039917541" evidence="1">
    <location>
        <begin position="24"/>
        <end position="74"/>
    </location>
</feature>
<organism evidence="2 3">
    <name type="scientific">Rattus norvegicus</name>
    <name type="common">Rat</name>
    <dbReference type="NCBI Taxonomy" id="10116"/>
    <lineage>
        <taxon>Eukaryota</taxon>
        <taxon>Metazoa</taxon>
        <taxon>Chordata</taxon>
        <taxon>Craniata</taxon>
        <taxon>Vertebrata</taxon>
        <taxon>Euteleostomi</taxon>
        <taxon>Mammalia</taxon>
        <taxon>Eutheria</taxon>
        <taxon>Euarchontoglires</taxon>
        <taxon>Glires</taxon>
        <taxon>Rodentia</taxon>
        <taxon>Myomorpha</taxon>
        <taxon>Muroidea</taxon>
        <taxon>Muridae</taxon>
        <taxon>Murinae</taxon>
        <taxon>Rattus</taxon>
    </lineage>
</organism>
<evidence type="ECO:0000313" key="2">
    <source>
        <dbReference type="EMBL" id="EDL83705.1"/>
    </source>
</evidence>
<gene>
    <name evidence="2" type="ORF">rCG_40754</name>
</gene>
<keyword evidence="1" id="KW-0732">Signal</keyword>
<dbReference type="EMBL" id="CH474077">
    <property type="protein sequence ID" value="EDL83705.1"/>
    <property type="molecule type" value="Genomic_DNA"/>
</dbReference>